<dbReference type="InterPro" id="IPR050563">
    <property type="entry name" value="4-hydroxybenzoyl-CoA_TE"/>
</dbReference>
<dbReference type="RefSeq" id="WP_076200051.1">
    <property type="nucleotide sequence ID" value="NZ_CP019236.1"/>
</dbReference>
<keyword evidence="2" id="KW-0378">Hydrolase</keyword>
<dbReference type="GO" id="GO:0047617">
    <property type="term" value="F:fatty acyl-CoA hydrolase activity"/>
    <property type="evidence" value="ECO:0007669"/>
    <property type="project" value="TreeGrafter"/>
</dbReference>
<dbReference type="InterPro" id="IPR000182">
    <property type="entry name" value="GNAT_dom"/>
</dbReference>
<dbReference type="CDD" id="cd00586">
    <property type="entry name" value="4HBT"/>
    <property type="match status" value="1"/>
</dbReference>
<organism evidence="4 5">
    <name type="scientific">Rhodoferax koreensis</name>
    <dbReference type="NCBI Taxonomy" id="1842727"/>
    <lineage>
        <taxon>Bacteria</taxon>
        <taxon>Pseudomonadati</taxon>
        <taxon>Pseudomonadota</taxon>
        <taxon>Betaproteobacteria</taxon>
        <taxon>Burkholderiales</taxon>
        <taxon>Comamonadaceae</taxon>
        <taxon>Rhodoferax</taxon>
    </lineage>
</organism>
<evidence type="ECO:0000313" key="4">
    <source>
        <dbReference type="EMBL" id="APW38172.1"/>
    </source>
</evidence>
<name>A0A1P8JWN3_9BURK</name>
<dbReference type="AlphaFoldDB" id="A0A1P8JWN3"/>
<dbReference type="SUPFAM" id="SSF55729">
    <property type="entry name" value="Acyl-CoA N-acyltransferases (Nat)"/>
    <property type="match status" value="1"/>
</dbReference>
<dbReference type="PANTHER" id="PTHR31793">
    <property type="entry name" value="4-HYDROXYBENZOYL-COA THIOESTERASE FAMILY MEMBER"/>
    <property type="match status" value="1"/>
</dbReference>
<gene>
    <name evidence="4" type="ORF">RD110_14000</name>
</gene>
<evidence type="ECO:0000256" key="2">
    <source>
        <dbReference type="ARBA" id="ARBA00022801"/>
    </source>
</evidence>
<evidence type="ECO:0000256" key="1">
    <source>
        <dbReference type="ARBA" id="ARBA00005953"/>
    </source>
</evidence>
<dbReference type="InterPro" id="IPR016181">
    <property type="entry name" value="Acyl_CoA_acyltransferase"/>
</dbReference>
<dbReference type="OrthoDB" id="9796171at2"/>
<proteinExistence type="inferred from homology"/>
<dbReference type="Pfam" id="PF13673">
    <property type="entry name" value="Acetyltransf_10"/>
    <property type="match status" value="1"/>
</dbReference>
<comment type="similarity">
    <text evidence="1">Belongs to the 4-hydroxybenzoyl-CoA thioesterase family.</text>
</comment>
<reference evidence="4 5" key="1">
    <citation type="submission" date="2017-01" db="EMBL/GenBank/DDBJ databases">
        <authorList>
            <person name="Mah S.A."/>
            <person name="Swanson W.J."/>
            <person name="Moy G.W."/>
            <person name="Vacquier V.D."/>
        </authorList>
    </citation>
    <scope>NUCLEOTIDE SEQUENCE [LARGE SCALE GENOMIC DNA]</scope>
    <source>
        <strain evidence="4 5">DCY110</strain>
    </source>
</reference>
<dbReference type="SUPFAM" id="SSF54637">
    <property type="entry name" value="Thioesterase/thiol ester dehydrase-isomerase"/>
    <property type="match status" value="1"/>
</dbReference>
<evidence type="ECO:0000259" key="3">
    <source>
        <dbReference type="PROSITE" id="PS51186"/>
    </source>
</evidence>
<dbReference type="InterPro" id="IPR006684">
    <property type="entry name" value="YbgC/YbaW"/>
</dbReference>
<protein>
    <submittedName>
        <fullName evidence="4">4-hydroxybenzoyl-CoA thioesterase</fullName>
    </submittedName>
</protein>
<evidence type="ECO:0000313" key="5">
    <source>
        <dbReference type="Proteomes" id="UP000186609"/>
    </source>
</evidence>
<accession>A0A1P8JWN3</accession>
<sequence>MTEPSQVFSHRLRVRWSEVDMQRIVFNAHYLAYLDVAITEYWRALGLPYFEAMEALGGEFYLKKATLEYHASARADDLLDITLRHIRTGNSSMLMAGAVKRGDAVLVSGELLYVFADPSTQKPTPVPEALRALQASYAAGEPVFELKTGAWSEFGPAAGSVRHEVFVEEQGIPKELEWDDADQTAVHAVVFNRLGQPLATGRLLPQPGAPGVGRIGRMAVKKALRGTRVGRAVLEALVKASAERGDHEVLLHAQTSAEAFYLRCGFTPRGEVYEEAGIPHREMFRTLV</sequence>
<feature type="domain" description="N-acetyltransferase" evidence="3">
    <location>
        <begin position="144"/>
        <end position="288"/>
    </location>
</feature>
<dbReference type="PANTHER" id="PTHR31793:SF27">
    <property type="entry name" value="NOVEL THIOESTERASE SUPERFAMILY DOMAIN AND SAPOSIN A-TYPE DOMAIN CONTAINING PROTEIN (0610012H03RIK)"/>
    <property type="match status" value="1"/>
</dbReference>
<dbReference type="PROSITE" id="PS51186">
    <property type="entry name" value="GNAT"/>
    <property type="match status" value="1"/>
</dbReference>
<dbReference type="STRING" id="1842727.RD110_14000"/>
<dbReference type="Gene3D" id="3.40.630.30">
    <property type="match status" value="1"/>
</dbReference>
<dbReference type="Gene3D" id="3.10.129.10">
    <property type="entry name" value="Hotdog Thioesterase"/>
    <property type="match status" value="1"/>
</dbReference>
<dbReference type="NCBIfam" id="TIGR00051">
    <property type="entry name" value="YbgC/FadM family acyl-CoA thioesterase"/>
    <property type="match status" value="1"/>
</dbReference>
<dbReference type="Pfam" id="PF13279">
    <property type="entry name" value="4HBT_2"/>
    <property type="match status" value="1"/>
</dbReference>
<dbReference type="CDD" id="cd04301">
    <property type="entry name" value="NAT_SF"/>
    <property type="match status" value="1"/>
</dbReference>
<dbReference type="KEGG" id="rhy:RD110_14000"/>
<dbReference type="GO" id="GO:0016747">
    <property type="term" value="F:acyltransferase activity, transferring groups other than amino-acyl groups"/>
    <property type="evidence" value="ECO:0007669"/>
    <property type="project" value="InterPro"/>
</dbReference>
<dbReference type="Proteomes" id="UP000186609">
    <property type="component" value="Chromosome"/>
</dbReference>
<dbReference type="InterPro" id="IPR029069">
    <property type="entry name" value="HotDog_dom_sf"/>
</dbReference>
<dbReference type="EMBL" id="CP019236">
    <property type="protein sequence ID" value="APW38172.1"/>
    <property type="molecule type" value="Genomic_DNA"/>
</dbReference>
<keyword evidence="5" id="KW-1185">Reference proteome</keyword>